<dbReference type="AlphaFoldDB" id="A0A9P7JCS7"/>
<accession>A0A9P7JCS7</accession>
<keyword evidence="2" id="KW-1185">Reference proteome</keyword>
<dbReference type="EMBL" id="JABBWG010000020">
    <property type="protein sequence ID" value="KAG1814748.1"/>
    <property type="molecule type" value="Genomic_DNA"/>
</dbReference>
<feature type="non-terminal residue" evidence="1">
    <location>
        <position position="1"/>
    </location>
</feature>
<comment type="caution">
    <text evidence="1">The sequence shown here is derived from an EMBL/GenBank/DDBJ whole genome shotgun (WGS) entry which is preliminary data.</text>
</comment>
<gene>
    <name evidence="1" type="ORF">BJ212DRAFT_1273804</name>
</gene>
<name>A0A9P7JCS7_9AGAM</name>
<dbReference type="GeneID" id="64625135"/>
<dbReference type="OrthoDB" id="3270501at2759"/>
<evidence type="ECO:0000313" key="2">
    <source>
        <dbReference type="Proteomes" id="UP000807769"/>
    </source>
</evidence>
<organism evidence="1 2">
    <name type="scientific">Suillus subaureus</name>
    <dbReference type="NCBI Taxonomy" id="48587"/>
    <lineage>
        <taxon>Eukaryota</taxon>
        <taxon>Fungi</taxon>
        <taxon>Dikarya</taxon>
        <taxon>Basidiomycota</taxon>
        <taxon>Agaricomycotina</taxon>
        <taxon>Agaricomycetes</taxon>
        <taxon>Agaricomycetidae</taxon>
        <taxon>Boletales</taxon>
        <taxon>Suillineae</taxon>
        <taxon>Suillaceae</taxon>
        <taxon>Suillus</taxon>
    </lineage>
</organism>
<dbReference type="Proteomes" id="UP000807769">
    <property type="component" value="Unassembled WGS sequence"/>
</dbReference>
<dbReference type="RefSeq" id="XP_041192084.1">
    <property type="nucleotide sequence ID" value="XM_041331118.1"/>
</dbReference>
<protein>
    <submittedName>
        <fullName evidence="1">Uncharacterized protein</fullName>
    </submittedName>
</protein>
<sequence>ITLQQLFNFSDDTWTKLTERIGMRSLDDELEFYELVELDAEGEEDEQSFNDMMCSHGTV</sequence>
<reference evidence="1" key="1">
    <citation type="journal article" date="2020" name="New Phytol.">
        <title>Comparative genomics reveals dynamic genome evolution in host specialist ectomycorrhizal fungi.</title>
        <authorList>
            <person name="Lofgren L.A."/>
            <person name="Nguyen N.H."/>
            <person name="Vilgalys R."/>
            <person name="Ruytinx J."/>
            <person name="Liao H.L."/>
            <person name="Branco S."/>
            <person name="Kuo A."/>
            <person name="LaButti K."/>
            <person name="Lipzen A."/>
            <person name="Andreopoulos W."/>
            <person name="Pangilinan J."/>
            <person name="Riley R."/>
            <person name="Hundley H."/>
            <person name="Na H."/>
            <person name="Barry K."/>
            <person name="Grigoriev I.V."/>
            <person name="Stajich J.E."/>
            <person name="Kennedy P.G."/>
        </authorList>
    </citation>
    <scope>NUCLEOTIDE SEQUENCE</scope>
    <source>
        <strain evidence="1">MN1</strain>
    </source>
</reference>
<proteinExistence type="predicted"/>
<evidence type="ECO:0000313" key="1">
    <source>
        <dbReference type="EMBL" id="KAG1814748.1"/>
    </source>
</evidence>